<proteinExistence type="predicted"/>
<sequence>MIQEPRPLLGLVLAATFLALFAILTYPLRLMNVLPSETAWGARASDIFDEEGL</sequence>
<evidence type="ECO:0000256" key="1">
    <source>
        <dbReference type="SAM" id="Phobius"/>
    </source>
</evidence>
<organism evidence="2 3">
    <name type="scientific">Caulobacter phage CcrColossus</name>
    <dbReference type="NCBI Taxonomy" id="1211640"/>
    <lineage>
        <taxon>Viruses</taxon>
        <taxon>Duplodnaviria</taxon>
        <taxon>Heunggongvirae</taxon>
        <taxon>Uroviricota</taxon>
        <taxon>Caudoviricetes</taxon>
        <taxon>Jeanschmidtviridae</taxon>
        <taxon>Colossusvirus</taxon>
        <taxon>Colossusvirus colossus</taxon>
    </lineage>
</organism>
<dbReference type="RefSeq" id="YP_006988303.1">
    <property type="nucleotide sequence ID" value="NC_019406.1"/>
</dbReference>
<keyword evidence="3" id="KW-1185">Reference proteome</keyword>
<reference evidence="2 3" key="1">
    <citation type="journal article" date="2012" name="BMC Genomics">
        <title>The Caulobacter crescentus phage phiCbK: genomics of a canonical phage.</title>
        <authorList>
            <person name="Gill J.J."/>
            <person name="Berry J.D."/>
            <person name="Russell W.K."/>
            <person name="Lessor L."/>
            <person name="Escobar Garcia D.A."/>
            <person name="Hernandez D."/>
            <person name="Kane A."/>
            <person name="Keene J."/>
            <person name="Maddox M."/>
            <person name="Martin R."/>
            <person name="Mohan S."/>
            <person name="Thorn A.M."/>
            <person name="Russell D.H."/>
            <person name="Young R."/>
        </authorList>
    </citation>
    <scope>NUCLEOTIDE SEQUENCE [LARGE SCALE GENOMIC DNA]</scope>
</reference>
<evidence type="ECO:0000313" key="3">
    <source>
        <dbReference type="Proteomes" id="UP000000463"/>
    </source>
</evidence>
<keyword evidence="1" id="KW-0472">Membrane</keyword>
<name>K4JRK3_9CAUD</name>
<keyword evidence="1" id="KW-0812">Transmembrane</keyword>
<dbReference type="GeneID" id="13994998"/>
<dbReference type="KEGG" id="vg:13994998"/>
<protein>
    <submittedName>
        <fullName evidence="2">Uncharacterized protein</fullName>
    </submittedName>
</protein>
<feature type="transmembrane region" description="Helical" evidence="1">
    <location>
        <begin position="7"/>
        <end position="28"/>
    </location>
</feature>
<gene>
    <name evidence="2" type="ORF">CcrColossus_gp069</name>
</gene>
<keyword evidence="1" id="KW-1133">Transmembrane helix</keyword>
<evidence type="ECO:0000313" key="2">
    <source>
        <dbReference type="EMBL" id="AFU87939.1"/>
    </source>
</evidence>
<dbReference type="EMBL" id="JX100810">
    <property type="protein sequence ID" value="AFU87939.1"/>
    <property type="molecule type" value="Genomic_DNA"/>
</dbReference>
<accession>K4JRK3</accession>
<dbReference type="Proteomes" id="UP000000463">
    <property type="component" value="Segment"/>
</dbReference>